<feature type="region of interest" description="Disordered" evidence="1">
    <location>
        <begin position="74"/>
        <end position="112"/>
    </location>
</feature>
<evidence type="ECO:0000313" key="3">
    <source>
        <dbReference type="Proteomes" id="UP000053593"/>
    </source>
</evidence>
<name>A0A0D0BPM5_9AGAR</name>
<keyword evidence="3" id="KW-1185">Reference proteome</keyword>
<feature type="compositionally biased region" description="Low complexity" evidence="1">
    <location>
        <begin position="86"/>
        <end position="98"/>
    </location>
</feature>
<dbReference type="HOGENOM" id="CLU_2146137_0_0_1"/>
<sequence>MQTGNLSHSKRLRTSVWKLPNNTFAHHLLLSVQQATPKASASLCVSKLNSPLPRYQGPIASALAYLSPPYLPQYRRYPSQRPTPSPRRNVSSSSSYKSAMHPKSPPIFVAIQ</sequence>
<reference evidence="2 3" key="1">
    <citation type="submission" date="2014-04" db="EMBL/GenBank/DDBJ databases">
        <title>Evolutionary Origins and Diversification of the Mycorrhizal Mutualists.</title>
        <authorList>
            <consortium name="DOE Joint Genome Institute"/>
            <consortium name="Mycorrhizal Genomics Consortium"/>
            <person name="Kohler A."/>
            <person name="Kuo A."/>
            <person name="Nagy L.G."/>
            <person name="Floudas D."/>
            <person name="Copeland A."/>
            <person name="Barry K.W."/>
            <person name="Cichocki N."/>
            <person name="Veneault-Fourrey C."/>
            <person name="LaButti K."/>
            <person name="Lindquist E.A."/>
            <person name="Lipzen A."/>
            <person name="Lundell T."/>
            <person name="Morin E."/>
            <person name="Murat C."/>
            <person name="Riley R."/>
            <person name="Ohm R."/>
            <person name="Sun H."/>
            <person name="Tunlid A."/>
            <person name="Henrissat B."/>
            <person name="Grigoriev I.V."/>
            <person name="Hibbett D.S."/>
            <person name="Martin F."/>
        </authorList>
    </citation>
    <scope>NUCLEOTIDE SEQUENCE [LARGE SCALE GENOMIC DNA]</scope>
    <source>
        <strain evidence="2 3">FD-317 M1</strain>
    </source>
</reference>
<proteinExistence type="predicted"/>
<evidence type="ECO:0000313" key="2">
    <source>
        <dbReference type="EMBL" id="KIK51544.1"/>
    </source>
</evidence>
<protein>
    <submittedName>
        <fullName evidence="2">Uncharacterized protein</fullName>
    </submittedName>
</protein>
<evidence type="ECO:0000256" key="1">
    <source>
        <dbReference type="SAM" id="MobiDB-lite"/>
    </source>
</evidence>
<gene>
    <name evidence="2" type="ORF">GYMLUDRAFT_393353</name>
</gene>
<dbReference type="Proteomes" id="UP000053593">
    <property type="component" value="Unassembled WGS sequence"/>
</dbReference>
<accession>A0A0D0BPM5</accession>
<organism evidence="2 3">
    <name type="scientific">Collybiopsis luxurians FD-317 M1</name>
    <dbReference type="NCBI Taxonomy" id="944289"/>
    <lineage>
        <taxon>Eukaryota</taxon>
        <taxon>Fungi</taxon>
        <taxon>Dikarya</taxon>
        <taxon>Basidiomycota</taxon>
        <taxon>Agaricomycotina</taxon>
        <taxon>Agaricomycetes</taxon>
        <taxon>Agaricomycetidae</taxon>
        <taxon>Agaricales</taxon>
        <taxon>Marasmiineae</taxon>
        <taxon>Omphalotaceae</taxon>
        <taxon>Collybiopsis</taxon>
        <taxon>Collybiopsis luxurians</taxon>
    </lineage>
</organism>
<dbReference type="AlphaFoldDB" id="A0A0D0BPM5"/>
<dbReference type="EMBL" id="KN834861">
    <property type="protein sequence ID" value="KIK51544.1"/>
    <property type="molecule type" value="Genomic_DNA"/>
</dbReference>